<dbReference type="AlphaFoldDB" id="A0A0L8FYB9"/>
<dbReference type="EMBL" id="KQ425262">
    <property type="protein sequence ID" value="KOF69658.1"/>
    <property type="molecule type" value="Genomic_DNA"/>
</dbReference>
<proteinExistence type="predicted"/>
<organism evidence="1">
    <name type="scientific">Octopus bimaculoides</name>
    <name type="common">California two-spotted octopus</name>
    <dbReference type="NCBI Taxonomy" id="37653"/>
    <lineage>
        <taxon>Eukaryota</taxon>
        <taxon>Metazoa</taxon>
        <taxon>Spiralia</taxon>
        <taxon>Lophotrochozoa</taxon>
        <taxon>Mollusca</taxon>
        <taxon>Cephalopoda</taxon>
        <taxon>Coleoidea</taxon>
        <taxon>Octopodiformes</taxon>
        <taxon>Octopoda</taxon>
        <taxon>Incirrata</taxon>
        <taxon>Octopodidae</taxon>
        <taxon>Octopus</taxon>
    </lineage>
</organism>
<sequence>MRLKNVVYDITTDGLWKRSAKCSLHLFIIPGGFLITSFQSFNFKGTYDDEDGGPKACRNKL</sequence>
<evidence type="ECO:0000313" key="1">
    <source>
        <dbReference type="EMBL" id="KOF69658.1"/>
    </source>
</evidence>
<protein>
    <submittedName>
        <fullName evidence="1">Uncharacterized protein</fullName>
    </submittedName>
</protein>
<accession>A0A0L8FYB9</accession>
<reference evidence="1" key="1">
    <citation type="submission" date="2015-07" db="EMBL/GenBank/DDBJ databases">
        <title>MeaNS - Measles Nucleotide Surveillance Program.</title>
        <authorList>
            <person name="Tran T."/>
            <person name="Druce J."/>
        </authorList>
    </citation>
    <scope>NUCLEOTIDE SEQUENCE</scope>
    <source>
        <strain evidence="1">UCB-OBI-ISO-001</strain>
        <tissue evidence="1">Gonad</tissue>
    </source>
</reference>
<gene>
    <name evidence="1" type="ORF">OCBIM_22004319mg</name>
</gene>
<name>A0A0L8FYB9_OCTBM</name>